<name>A0A6J4JWS3_9CHLR</name>
<protein>
    <submittedName>
        <fullName evidence="2">Uncharacterized protein</fullName>
    </submittedName>
</protein>
<evidence type="ECO:0000256" key="1">
    <source>
        <dbReference type="SAM" id="MobiDB-lite"/>
    </source>
</evidence>
<organism evidence="2">
    <name type="scientific">uncultured Chloroflexia bacterium</name>
    <dbReference type="NCBI Taxonomy" id="1672391"/>
    <lineage>
        <taxon>Bacteria</taxon>
        <taxon>Bacillati</taxon>
        <taxon>Chloroflexota</taxon>
        <taxon>Chloroflexia</taxon>
        <taxon>environmental samples</taxon>
    </lineage>
</organism>
<proteinExistence type="predicted"/>
<feature type="region of interest" description="Disordered" evidence="1">
    <location>
        <begin position="1"/>
        <end position="20"/>
    </location>
</feature>
<evidence type="ECO:0000313" key="2">
    <source>
        <dbReference type="EMBL" id="CAA9289592.1"/>
    </source>
</evidence>
<feature type="non-terminal residue" evidence="2">
    <location>
        <position position="20"/>
    </location>
</feature>
<accession>A0A6J4JWS3</accession>
<reference evidence="2" key="1">
    <citation type="submission" date="2020-02" db="EMBL/GenBank/DDBJ databases">
        <authorList>
            <person name="Meier V. D."/>
        </authorList>
    </citation>
    <scope>NUCLEOTIDE SEQUENCE</scope>
    <source>
        <strain evidence="2">AVDCRST_MAG93</strain>
    </source>
</reference>
<gene>
    <name evidence="2" type="ORF">AVDCRST_MAG93-3792</name>
</gene>
<sequence length="20" mass="2188">GGHHDHESSRAHTEGEGCRE</sequence>
<dbReference type="AlphaFoldDB" id="A0A6J4JWS3"/>
<dbReference type="EMBL" id="CADCTR010001292">
    <property type="protein sequence ID" value="CAA9289592.1"/>
    <property type="molecule type" value="Genomic_DNA"/>
</dbReference>
<feature type="non-terminal residue" evidence="2">
    <location>
        <position position="1"/>
    </location>
</feature>